<evidence type="ECO:0000259" key="3">
    <source>
        <dbReference type="Pfam" id="PF00296"/>
    </source>
</evidence>
<dbReference type="PANTHER" id="PTHR30137">
    <property type="entry name" value="LUCIFERASE-LIKE MONOOXYGENASE"/>
    <property type="match status" value="1"/>
</dbReference>
<dbReference type="STRING" id="578942.SAMN05216289_10863"/>
<dbReference type="GO" id="GO:0016705">
    <property type="term" value="F:oxidoreductase activity, acting on paired donors, with incorporation or reduction of molecular oxygen"/>
    <property type="evidence" value="ECO:0007669"/>
    <property type="project" value="InterPro"/>
</dbReference>
<dbReference type="GO" id="GO:0005829">
    <property type="term" value="C:cytosol"/>
    <property type="evidence" value="ECO:0007669"/>
    <property type="project" value="TreeGrafter"/>
</dbReference>
<dbReference type="Proteomes" id="UP000198575">
    <property type="component" value="Unassembled WGS sequence"/>
</dbReference>
<dbReference type="AlphaFoldDB" id="A0A1I4X8K7"/>
<comment type="similarity">
    <text evidence="1">To bacterial alkanal monooxygenase alpha and beta chains.</text>
</comment>
<name>A0A1I4X8K7_9GAMM</name>
<dbReference type="CDD" id="cd00347">
    <property type="entry name" value="Flavin_utilizing_monoxygenases"/>
    <property type="match status" value="1"/>
</dbReference>
<dbReference type="FunFam" id="3.20.20.30:FF:000002">
    <property type="entry name" value="LLM class flavin-dependent oxidoreductase"/>
    <property type="match status" value="1"/>
</dbReference>
<evidence type="ECO:0000256" key="1">
    <source>
        <dbReference type="ARBA" id="ARBA00007789"/>
    </source>
</evidence>
<feature type="domain" description="Luciferase-like" evidence="3">
    <location>
        <begin position="19"/>
        <end position="312"/>
    </location>
</feature>
<proteinExistence type="predicted"/>
<gene>
    <name evidence="4" type="ORF">SAMN05216289_10863</name>
</gene>
<dbReference type="InterPro" id="IPR019949">
    <property type="entry name" value="CmoO-like"/>
</dbReference>
<evidence type="ECO:0000313" key="4">
    <source>
        <dbReference type="EMBL" id="SFN21883.1"/>
    </source>
</evidence>
<dbReference type="Pfam" id="PF00296">
    <property type="entry name" value="Bac_luciferase"/>
    <property type="match status" value="1"/>
</dbReference>
<accession>A0A1I4X8K7</accession>
<organism evidence="4 5">
    <name type="scientific">Dokdonella immobilis</name>
    <dbReference type="NCBI Taxonomy" id="578942"/>
    <lineage>
        <taxon>Bacteria</taxon>
        <taxon>Pseudomonadati</taxon>
        <taxon>Pseudomonadota</taxon>
        <taxon>Gammaproteobacteria</taxon>
        <taxon>Lysobacterales</taxon>
        <taxon>Rhodanobacteraceae</taxon>
        <taxon>Dokdonella</taxon>
    </lineage>
</organism>
<dbReference type="InterPro" id="IPR050766">
    <property type="entry name" value="Bact_Lucif_Oxidored"/>
</dbReference>
<evidence type="ECO:0000256" key="2">
    <source>
        <dbReference type="ARBA" id="ARBA00074555"/>
    </source>
</evidence>
<dbReference type="InterPro" id="IPR036661">
    <property type="entry name" value="Luciferase-like_sf"/>
</dbReference>
<dbReference type="Gene3D" id="3.20.20.30">
    <property type="entry name" value="Luciferase-like domain"/>
    <property type="match status" value="1"/>
</dbReference>
<reference evidence="4 5" key="1">
    <citation type="submission" date="2016-10" db="EMBL/GenBank/DDBJ databases">
        <authorList>
            <person name="de Groot N.N."/>
        </authorList>
    </citation>
    <scope>NUCLEOTIDE SEQUENCE [LARGE SCALE GENOMIC DNA]</scope>
    <source>
        <strain evidence="4 5">CGMCC 1.7659</strain>
    </source>
</reference>
<dbReference type="NCBIfam" id="TIGR03558">
    <property type="entry name" value="oxido_grp_1"/>
    <property type="match status" value="1"/>
</dbReference>
<dbReference type="InterPro" id="IPR011251">
    <property type="entry name" value="Luciferase-like_dom"/>
</dbReference>
<sequence>MFRHSWPPLALELAMIPLSILDLAPVTEGSDASQTFANTLDLARHAERLGYKRYWLAEHHNMPGIASAATAVLIGHVAGGTAAIRVGAGGIMLPNHAPLQVAEQFGTLASLYPGRIDLGLGRAPGTDQATARALRRYYENAKEFPNDVVELLHYFEPATPDQPVRAVPGAGVAVETWILGSSLFGARLAALLGLPYAFASHFAPAALSEAVALYRREFRPSARLDQAHVMLALNVVAADSDEEARRLFTTQQQAFVNLRRGRPGLVPPPLEHATDIENWCSPEEKAGVDQALACAVVGSTTTVRDGLRQFIETHRPDELLLTANVFDHDARMASFRRAMQAHRANA</sequence>
<keyword evidence="5" id="KW-1185">Reference proteome</keyword>
<protein>
    <recommendedName>
        <fullName evidence="2">Luciferase-like monooxygenase</fullName>
    </recommendedName>
</protein>
<evidence type="ECO:0000313" key="5">
    <source>
        <dbReference type="Proteomes" id="UP000198575"/>
    </source>
</evidence>
<dbReference type="PANTHER" id="PTHR30137:SF6">
    <property type="entry name" value="LUCIFERASE-LIKE MONOOXYGENASE"/>
    <property type="match status" value="1"/>
</dbReference>
<dbReference type="SUPFAM" id="SSF51679">
    <property type="entry name" value="Bacterial luciferase-like"/>
    <property type="match status" value="1"/>
</dbReference>
<dbReference type="EMBL" id="FOVF01000008">
    <property type="protein sequence ID" value="SFN21883.1"/>
    <property type="molecule type" value="Genomic_DNA"/>
</dbReference>